<dbReference type="Proteomes" id="UP000216021">
    <property type="component" value="Unassembled WGS sequence"/>
</dbReference>
<dbReference type="SUPFAM" id="SSF52047">
    <property type="entry name" value="RNI-like"/>
    <property type="match status" value="1"/>
</dbReference>
<dbReference type="EMBL" id="MOXD01000001">
    <property type="protein sequence ID" value="OMQ26919.1"/>
    <property type="molecule type" value="Genomic_DNA"/>
</dbReference>
<proteinExistence type="predicted"/>
<keyword evidence="2" id="KW-1185">Reference proteome</keyword>
<reference evidence="1 2" key="1">
    <citation type="submission" date="2016-11" db="EMBL/GenBank/DDBJ databases">
        <title>Rahnella oryzae sp. nov., isolated from rice root.</title>
        <authorList>
            <person name="Zhang X.-X."/>
            <person name="Zhang J."/>
        </authorList>
    </citation>
    <scope>NUCLEOTIDE SEQUENCE [LARGE SCALE GENOMIC DNA]</scope>
    <source>
        <strain evidence="1 2">J11-6</strain>
    </source>
</reference>
<evidence type="ECO:0000313" key="2">
    <source>
        <dbReference type="Proteomes" id="UP000216021"/>
    </source>
</evidence>
<organism evidence="1 2">
    <name type="scientific">Serratia oryzae</name>
    <dbReference type="NCBI Taxonomy" id="2034155"/>
    <lineage>
        <taxon>Bacteria</taxon>
        <taxon>Pseudomonadati</taxon>
        <taxon>Pseudomonadota</taxon>
        <taxon>Gammaproteobacteria</taxon>
        <taxon>Enterobacterales</taxon>
        <taxon>Yersiniaceae</taxon>
        <taxon>Serratia</taxon>
    </lineage>
</organism>
<dbReference type="InterPro" id="IPR032675">
    <property type="entry name" value="LRR_dom_sf"/>
</dbReference>
<protein>
    <submittedName>
        <fullName evidence="1">Uncharacterized protein</fullName>
    </submittedName>
</protein>
<dbReference type="Gene3D" id="3.80.10.10">
    <property type="entry name" value="Ribonuclease Inhibitor"/>
    <property type="match status" value="1"/>
</dbReference>
<sequence>MTVLSSAFQLCTSLTTIPPGLFKYNTKLLAVSGIFSYCDIRDIPEDIFSTCTLIAYFDLLFRENKNLSNIPDGLFDNNVNAVSFNAAFYETGVESVPGGLFKNNVKATTFKEVFAYCQQLKFVGDGLFNGTSATSLSRAFISCIKIGSNINSIFNLASYPGIYVTELAFNYCQLLKGSGLDFIAKLPNVTAASSKSNTFNQAISLSDYNQIPKAWGGGGS</sequence>
<accession>A0A1S8CNS4</accession>
<dbReference type="AlphaFoldDB" id="A0A1S8CNS4"/>
<gene>
    <name evidence="1" type="ORF">BMI79_00905</name>
</gene>
<name>A0A1S8CNS4_9GAMM</name>
<comment type="caution">
    <text evidence="1">The sequence shown here is derived from an EMBL/GenBank/DDBJ whole genome shotgun (WGS) entry which is preliminary data.</text>
</comment>
<dbReference type="STRING" id="2034155.BMI79_00905"/>
<evidence type="ECO:0000313" key="1">
    <source>
        <dbReference type="EMBL" id="OMQ26919.1"/>
    </source>
</evidence>